<protein>
    <recommendedName>
        <fullName evidence="4">HTH luxR-type domain-containing protein</fullName>
    </recommendedName>
</protein>
<keyword evidence="6" id="KW-1185">Reference proteome</keyword>
<keyword evidence="1" id="KW-0805">Transcription regulation</keyword>
<keyword evidence="3" id="KW-0804">Transcription</keyword>
<dbReference type="EMBL" id="WBKB01000004">
    <property type="protein sequence ID" value="KAB1643100.1"/>
    <property type="molecule type" value="Genomic_DNA"/>
</dbReference>
<dbReference type="AlphaFoldDB" id="A0A7J5BBI1"/>
<evidence type="ECO:0000256" key="2">
    <source>
        <dbReference type="ARBA" id="ARBA00023125"/>
    </source>
</evidence>
<dbReference type="PANTHER" id="PTHR44688:SF16">
    <property type="entry name" value="DNA-BINDING TRANSCRIPTIONAL ACTIVATOR DEVR_DOSR"/>
    <property type="match status" value="1"/>
</dbReference>
<dbReference type="PROSITE" id="PS00622">
    <property type="entry name" value="HTH_LUXR_1"/>
    <property type="match status" value="1"/>
</dbReference>
<gene>
    <name evidence="5" type="ORF">F8O05_07590</name>
</gene>
<evidence type="ECO:0000256" key="3">
    <source>
        <dbReference type="ARBA" id="ARBA00023163"/>
    </source>
</evidence>
<evidence type="ECO:0000259" key="4">
    <source>
        <dbReference type="PROSITE" id="PS50043"/>
    </source>
</evidence>
<sequence length="642" mass="68560">MMSSQDTLPKSHFAQRTEDREQEVDTLLMHIAVSCPCDAAELSRRITRAKAAIHEDLTQLMASGDVYFHDGALRAAAASRIIASAPAEQLREIHDQILAEIESGAASRTATLVALAESGCTDEALLRALIEAVSEHPEDALAIGALTTVARARGNCDEDVRVMTATHAAYRGQTEQVLSLTDGLLATASPEVFAEAGALAAAALIQSNRLERALAVYRRIGAERIGFNAAWAVVAAIGKGDLAAARHWRSVLGNDTLTNHESGLVDLADGILNTVSGNGDGALELLARSVSALAPLGEHVLLPESPAALAAIVAIGRGDPATAQTLLDRALKANLGGAWGRTRHLLLSSWSQMVQGQVDAAEATLAKLQAVENLSDRDRLFHLCLLAGIARRRTDLTAMRDAWQALRGHTFGISLTLFDLLPLGEMMVVAARLRDSERAEELALRAQSVATGLHEPIVWTAPFHWSGVQAAFQANAPATLIPHANALVAARQTSTYAATLASAGQTWLQVLRREANFESVAMSAKALAEHGQVWDAARLAGQAALQEPEREGALSLMQLAREINKAQTGNGATPRQTTQLTSRELEVARLVTEGHGYRAIGEQLFISPKTVEHHVARMRNRLGAASRGELLAKLQEIIAELE</sequence>
<dbReference type="InterPro" id="IPR016032">
    <property type="entry name" value="Sig_transdc_resp-reg_C-effctor"/>
</dbReference>
<reference evidence="5 6" key="1">
    <citation type="submission" date="2019-09" db="EMBL/GenBank/DDBJ databases">
        <title>Phylogeny of genus Pseudoclavibacter and closely related genus.</title>
        <authorList>
            <person name="Li Y."/>
        </authorList>
    </citation>
    <scope>NUCLEOTIDE SEQUENCE [LARGE SCALE GENOMIC DNA]</scope>
    <source>
        <strain evidence="5 6">KCTC 13959</strain>
    </source>
</reference>
<dbReference type="CDD" id="cd06170">
    <property type="entry name" value="LuxR_C_like"/>
    <property type="match status" value="1"/>
</dbReference>
<dbReference type="Proteomes" id="UP000433493">
    <property type="component" value="Unassembled WGS sequence"/>
</dbReference>
<dbReference type="PANTHER" id="PTHR44688">
    <property type="entry name" value="DNA-BINDING TRANSCRIPTIONAL ACTIVATOR DEVR_DOSR"/>
    <property type="match status" value="1"/>
</dbReference>
<comment type="caution">
    <text evidence="5">The sequence shown here is derived from an EMBL/GenBank/DDBJ whole genome shotgun (WGS) entry which is preliminary data.</text>
</comment>
<dbReference type="InterPro" id="IPR036388">
    <property type="entry name" value="WH-like_DNA-bd_sf"/>
</dbReference>
<dbReference type="SUPFAM" id="SSF46894">
    <property type="entry name" value="C-terminal effector domain of the bipartite response regulators"/>
    <property type="match status" value="1"/>
</dbReference>
<keyword evidence="2" id="KW-0238">DNA-binding</keyword>
<dbReference type="OrthoDB" id="4811808at2"/>
<name>A0A7J5BBI1_9MICO</name>
<dbReference type="GO" id="GO:0006355">
    <property type="term" value="P:regulation of DNA-templated transcription"/>
    <property type="evidence" value="ECO:0007669"/>
    <property type="project" value="InterPro"/>
</dbReference>
<organism evidence="5 6">
    <name type="scientific">Gulosibacter chungangensis</name>
    <dbReference type="NCBI Taxonomy" id="979746"/>
    <lineage>
        <taxon>Bacteria</taxon>
        <taxon>Bacillati</taxon>
        <taxon>Actinomycetota</taxon>
        <taxon>Actinomycetes</taxon>
        <taxon>Micrococcales</taxon>
        <taxon>Microbacteriaceae</taxon>
        <taxon>Gulosibacter</taxon>
    </lineage>
</organism>
<feature type="domain" description="HTH luxR-type" evidence="4">
    <location>
        <begin position="573"/>
        <end position="638"/>
    </location>
</feature>
<dbReference type="PRINTS" id="PR00038">
    <property type="entry name" value="HTHLUXR"/>
</dbReference>
<dbReference type="InterPro" id="IPR000792">
    <property type="entry name" value="Tscrpt_reg_LuxR_C"/>
</dbReference>
<proteinExistence type="predicted"/>
<dbReference type="Pfam" id="PF00196">
    <property type="entry name" value="GerE"/>
    <property type="match status" value="1"/>
</dbReference>
<dbReference type="SMART" id="SM00421">
    <property type="entry name" value="HTH_LUXR"/>
    <property type="match status" value="1"/>
</dbReference>
<evidence type="ECO:0000313" key="5">
    <source>
        <dbReference type="EMBL" id="KAB1643100.1"/>
    </source>
</evidence>
<dbReference type="Gene3D" id="1.10.10.10">
    <property type="entry name" value="Winged helix-like DNA-binding domain superfamily/Winged helix DNA-binding domain"/>
    <property type="match status" value="1"/>
</dbReference>
<dbReference type="PROSITE" id="PS50043">
    <property type="entry name" value="HTH_LUXR_2"/>
    <property type="match status" value="1"/>
</dbReference>
<evidence type="ECO:0000313" key="6">
    <source>
        <dbReference type="Proteomes" id="UP000433493"/>
    </source>
</evidence>
<accession>A0A7J5BBI1</accession>
<evidence type="ECO:0000256" key="1">
    <source>
        <dbReference type="ARBA" id="ARBA00023015"/>
    </source>
</evidence>
<dbReference type="GO" id="GO:0003677">
    <property type="term" value="F:DNA binding"/>
    <property type="evidence" value="ECO:0007669"/>
    <property type="project" value="UniProtKB-KW"/>
</dbReference>